<dbReference type="Pfam" id="PF12697">
    <property type="entry name" value="Abhydrolase_6"/>
    <property type="match status" value="1"/>
</dbReference>
<sequence length="306" mass="33593">MNARIWRMVVLGNGLAAGAWLAYWWRGHPGLAVAGVAVLACGAGMQLGVQMLLMRHACRARALAVPPAWTLVRAWWAEWRLSVYLFGWRIPFRAPAQPDRLHPGQVALVLVHGYFCNRAVWASWMRQLKALGIGCAAVTLEPAQGDSMDAMVNDLDRCAREVVRHTGRAPLIVAHSMGGLVVRAWLKALPASERAQLAAHVVTVATPHRGAWLARFAHRLPARDMREHSPWLQRLGPPGAEVAFSCWCSRSDNIVFPPDLAQLPGSEVHVVDDAAHMQLLYDARVLAYCLALRARLQNAQAGCSGP</sequence>
<feature type="transmembrane region" description="Helical" evidence="1">
    <location>
        <begin position="31"/>
        <end position="53"/>
    </location>
</feature>
<dbReference type="PANTHER" id="PTHR37946:SF1">
    <property type="entry name" value="SLL1969 PROTEIN"/>
    <property type="match status" value="1"/>
</dbReference>
<name>A0ABW5UPC1_9BURK</name>
<dbReference type="Proteomes" id="UP001597463">
    <property type="component" value="Unassembled WGS sequence"/>
</dbReference>
<gene>
    <name evidence="3" type="ORF">ACFSW6_11770</name>
</gene>
<keyword evidence="4" id="KW-1185">Reference proteome</keyword>
<proteinExistence type="predicted"/>
<dbReference type="RefSeq" id="WP_066475923.1">
    <property type="nucleotide sequence ID" value="NZ_BCNT01000005.1"/>
</dbReference>
<keyword evidence="1" id="KW-0812">Transmembrane</keyword>
<feature type="transmembrane region" description="Helical" evidence="1">
    <location>
        <begin position="5"/>
        <end position="25"/>
    </location>
</feature>
<protein>
    <submittedName>
        <fullName evidence="3">Esterase/lipase family protein</fullName>
    </submittedName>
</protein>
<dbReference type="SUPFAM" id="SSF53474">
    <property type="entry name" value="alpha/beta-Hydrolases"/>
    <property type="match status" value="1"/>
</dbReference>
<feature type="domain" description="AB hydrolase-1" evidence="2">
    <location>
        <begin position="108"/>
        <end position="247"/>
    </location>
</feature>
<keyword evidence="1" id="KW-1133">Transmembrane helix</keyword>
<dbReference type="InterPro" id="IPR029058">
    <property type="entry name" value="AB_hydrolase_fold"/>
</dbReference>
<dbReference type="EMBL" id="JBHUMV010000005">
    <property type="protein sequence ID" value="MFD2754768.1"/>
    <property type="molecule type" value="Genomic_DNA"/>
</dbReference>
<dbReference type="PANTHER" id="PTHR37946">
    <property type="entry name" value="SLL1969 PROTEIN"/>
    <property type="match status" value="1"/>
</dbReference>
<evidence type="ECO:0000256" key="1">
    <source>
        <dbReference type="SAM" id="Phobius"/>
    </source>
</evidence>
<reference evidence="4" key="1">
    <citation type="journal article" date="2019" name="Int. J. Syst. Evol. Microbiol.">
        <title>The Global Catalogue of Microorganisms (GCM) 10K type strain sequencing project: providing services to taxonomists for standard genome sequencing and annotation.</title>
        <authorList>
            <consortium name="The Broad Institute Genomics Platform"/>
            <consortium name="The Broad Institute Genome Sequencing Center for Infectious Disease"/>
            <person name="Wu L."/>
            <person name="Ma J."/>
        </authorList>
    </citation>
    <scope>NUCLEOTIDE SEQUENCE [LARGE SCALE GENOMIC DNA]</scope>
    <source>
        <strain evidence="4">TISTR 1906</strain>
    </source>
</reference>
<keyword evidence="1" id="KW-0472">Membrane</keyword>
<evidence type="ECO:0000259" key="2">
    <source>
        <dbReference type="Pfam" id="PF12697"/>
    </source>
</evidence>
<evidence type="ECO:0000313" key="3">
    <source>
        <dbReference type="EMBL" id="MFD2754768.1"/>
    </source>
</evidence>
<organism evidence="3 4">
    <name type="scientific">Comamonas terrae</name>
    <dbReference type="NCBI Taxonomy" id="673548"/>
    <lineage>
        <taxon>Bacteria</taxon>
        <taxon>Pseudomonadati</taxon>
        <taxon>Pseudomonadota</taxon>
        <taxon>Betaproteobacteria</taxon>
        <taxon>Burkholderiales</taxon>
        <taxon>Comamonadaceae</taxon>
        <taxon>Comamonas</taxon>
    </lineage>
</organism>
<dbReference type="Gene3D" id="3.40.50.1820">
    <property type="entry name" value="alpha/beta hydrolase"/>
    <property type="match status" value="1"/>
</dbReference>
<dbReference type="InterPro" id="IPR000073">
    <property type="entry name" value="AB_hydrolase_1"/>
</dbReference>
<evidence type="ECO:0000313" key="4">
    <source>
        <dbReference type="Proteomes" id="UP001597463"/>
    </source>
</evidence>
<comment type="caution">
    <text evidence="3">The sequence shown here is derived from an EMBL/GenBank/DDBJ whole genome shotgun (WGS) entry which is preliminary data.</text>
</comment>
<accession>A0ABW5UPC1</accession>